<sequence length="236" mass="25739">MSQAASDAAQHEAPEGYLAPGRFVDSDDPQVAAFAARIAGDLVDPTAKALALYRAIRDDIAYDPYHLPGHPEAFRAGRVLADGRGFCIGKAALMTAAARSQGIPARVGYADVRNHLATKRLLEMMGTDMFVWHGYAQLFLDGQWVKATPAFGKEICDRFGVAPLEFDGRTDSLFQPYNGDGARYMEYVQDRGQFADVPADEILDTFRRTYPGWATTPPDEIAAGDFGAEAEAERRG</sequence>
<dbReference type="SMART" id="SM00460">
    <property type="entry name" value="TGc"/>
    <property type="match status" value="1"/>
</dbReference>
<proteinExistence type="predicted"/>
<reference evidence="3" key="1">
    <citation type="journal article" date="2019" name="Int. J. Syst. Evol. Microbiol.">
        <title>The Global Catalogue of Microorganisms (GCM) 10K type strain sequencing project: providing services to taxonomists for standard genome sequencing and annotation.</title>
        <authorList>
            <consortium name="The Broad Institute Genomics Platform"/>
            <consortium name="The Broad Institute Genome Sequencing Center for Infectious Disease"/>
            <person name="Wu L."/>
            <person name="Ma J."/>
        </authorList>
    </citation>
    <scope>NUCLEOTIDE SEQUENCE [LARGE SCALE GENOMIC DNA]</scope>
    <source>
        <strain evidence="3">KCTC 42964</strain>
    </source>
</reference>
<evidence type="ECO:0000313" key="2">
    <source>
        <dbReference type="EMBL" id="MFC3228646.1"/>
    </source>
</evidence>
<dbReference type="RefSeq" id="WP_379901968.1">
    <property type="nucleotide sequence ID" value="NZ_JBHRTR010000028.1"/>
</dbReference>
<dbReference type="PANTHER" id="PTHR33490">
    <property type="entry name" value="BLR5614 PROTEIN-RELATED"/>
    <property type="match status" value="1"/>
</dbReference>
<dbReference type="Pfam" id="PF01841">
    <property type="entry name" value="Transglut_core"/>
    <property type="match status" value="1"/>
</dbReference>
<dbReference type="SUPFAM" id="SSF54001">
    <property type="entry name" value="Cysteine proteinases"/>
    <property type="match status" value="1"/>
</dbReference>
<dbReference type="InterPro" id="IPR002931">
    <property type="entry name" value="Transglutaminase-like"/>
</dbReference>
<comment type="caution">
    <text evidence="2">The sequence shown here is derived from an EMBL/GenBank/DDBJ whole genome shotgun (WGS) entry which is preliminary data.</text>
</comment>
<name>A0ABV7L1V0_9PROT</name>
<gene>
    <name evidence="2" type="ORF">ACFOGJ_15485</name>
</gene>
<dbReference type="InterPro" id="IPR038765">
    <property type="entry name" value="Papain-like_cys_pep_sf"/>
</dbReference>
<feature type="domain" description="Transglutaminase-like" evidence="1">
    <location>
        <begin position="79"/>
        <end position="151"/>
    </location>
</feature>
<dbReference type="Gene3D" id="3.10.620.30">
    <property type="match status" value="1"/>
</dbReference>
<protein>
    <submittedName>
        <fullName evidence="2">Transglutaminase family protein</fullName>
    </submittedName>
</protein>
<dbReference type="EMBL" id="JBHRTR010000028">
    <property type="protein sequence ID" value="MFC3228646.1"/>
    <property type="molecule type" value="Genomic_DNA"/>
</dbReference>
<dbReference type="Proteomes" id="UP001595528">
    <property type="component" value="Unassembled WGS sequence"/>
</dbReference>
<evidence type="ECO:0000259" key="1">
    <source>
        <dbReference type="SMART" id="SM00460"/>
    </source>
</evidence>
<accession>A0ABV7L1V0</accession>
<evidence type="ECO:0000313" key="3">
    <source>
        <dbReference type="Proteomes" id="UP001595528"/>
    </source>
</evidence>
<keyword evidence="3" id="KW-1185">Reference proteome</keyword>
<organism evidence="2 3">
    <name type="scientific">Marinibaculum pumilum</name>
    <dbReference type="NCBI Taxonomy" id="1766165"/>
    <lineage>
        <taxon>Bacteria</taxon>
        <taxon>Pseudomonadati</taxon>
        <taxon>Pseudomonadota</taxon>
        <taxon>Alphaproteobacteria</taxon>
        <taxon>Rhodospirillales</taxon>
        <taxon>Rhodospirillaceae</taxon>
        <taxon>Marinibaculum</taxon>
    </lineage>
</organism>
<dbReference type="PANTHER" id="PTHR33490:SF3">
    <property type="entry name" value="CONSERVED INTEGRAL MEMBRANE PROTEIN"/>
    <property type="match status" value="1"/>
</dbReference>